<evidence type="ECO:0000313" key="2">
    <source>
        <dbReference type="Proteomes" id="UP000233414"/>
    </source>
</evidence>
<name>A0A2N1UPA5_9BACT</name>
<organism evidence="1 2">
    <name type="scientific">Candidatus Kuenenbacteria bacterium HGW-Kuenenbacteria-1</name>
    <dbReference type="NCBI Taxonomy" id="2013812"/>
    <lineage>
        <taxon>Bacteria</taxon>
        <taxon>Candidatus Kueneniibacteriota</taxon>
    </lineage>
</organism>
<dbReference type="Proteomes" id="UP000233414">
    <property type="component" value="Unassembled WGS sequence"/>
</dbReference>
<proteinExistence type="predicted"/>
<sequence>MSNNFLNQISLEVLKKISFCPICNEHHKLIEVKILEEKGNKHLIYSKCKKCYSSIVSLVTTDNLGVNSVGLVTDLIESDVLKFKNSSIVNNDDVILVHQSFFQKNQQN</sequence>
<dbReference type="EMBL" id="PGYQ01000001">
    <property type="protein sequence ID" value="PKL72736.1"/>
    <property type="molecule type" value="Genomic_DNA"/>
</dbReference>
<comment type="caution">
    <text evidence="1">The sequence shown here is derived from an EMBL/GenBank/DDBJ whole genome shotgun (WGS) entry which is preliminary data.</text>
</comment>
<accession>A0A2N1UPA5</accession>
<reference evidence="1 2" key="1">
    <citation type="journal article" date="2017" name="ISME J.">
        <title>Potential for microbial H2 and metal transformations associated with novel bacteria and archaea in deep terrestrial subsurface sediments.</title>
        <authorList>
            <person name="Hernsdorf A.W."/>
            <person name="Amano Y."/>
            <person name="Miyakawa K."/>
            <person name="Ise K."/>
            <person name="Suzuki Y."/>
            <person name="Anantharaman K."/>
            <person name="Probst A."/>
            <person name="Burstein D."/>
            <person name="Thomas B.C."/>
            <person name="Banfield J.F."/>
        </authorList>
    </citation>
    <scope>NUCLEOTIDE SEQUENCE [LARGE SCALE GENOMIC DNA]</scope>
    <source>
        <strain evidence="1">HGW-Kuenenbacteria-1</strain>
    </source>
</reference>
<dbReference type="AlphaFoldDB" id="A0A2N1UPA5"/>
<gene>
    <name evidence="1" type="ORF">CVV26_00550</name>
</gene>
<evidence type="ECO:0000313" key="1">
    <source>
        <dbReference type="EMBL" id="PKL72736.1"/>
    </source>
</evidence>
<protein>
    <submittedName>
        <fullName evidence="1">Uncharacterized protein</fullName>
    </submittedName>
</protein>